<dbReference type="PaxDb" id="44689-DDB0205645"/>
<reference evidence="3 4" key="1">
    <citation type="journal article" date="2005" name="Nature">
        <title>The genome of the social amoeba Dictyostelium discoideum.</title>
        <authorList>
            <consortium name="The Dictyostelium discoideum Sequencing Consortium"/>
            <person name="Eichinger L."/>
            <person name="Pachebat J.A."/>
            <person name="Glockner G."/>
            <person name="Rajandream M.A."/>
            <person name="Sucgang R."/>
            <person name="Berriman M."/>
            <person name="Song J."/>
            <person name="Olsen R."/>
            <person name="Szafranski K."/>
            <person name="Xu Q."/>
            <person name="Tunggal B."/>
            <person name="Kummerfeld S."/>
            <person name="Madera M."/>
            <person name="Konfortov B.A."/>
            <person name="Rivero F."/>
            <person name="Bankier A.T."/>
            <person name="Lehmann R."/>
            <person name="Hamlin N."/>
            <person name="Davies R."/>
            <person name="Gaudet P."/>
            <person name="Fey P."/>
            <person name="Pilcher K."/>
            <person name="Chen G."/>
            <person name="Saunders D."/>
            <person name="Sodergren E."/>
            <person name="Davis P."/>
            <person name="Kerhornou A."/>
            <person name="Nie X."/>
            <person name="Hall N."/>
            <person name="Anjard C."/>
            <person name="Hemphill L."/>
            <person name="Bason N."/>
            <person name="Farbrother P."/>
            <person name="Desany B."/>
            <person name="Just E."/>
            <person name="Morio T."/>
            <person name="Rost R."/>
            <person name="Churcher C."/>
            <person name="Cooper J."/>
            <person name="Haydock S."/>
            <person name="van Driessche N."/>
            <person name="Cronin A."/>
            <person name="Goodhead I."/>
            <person name="Muzny D."/>
            <person name="Mourier T."/>
            <person name="Pain A."/>
            <person name="Lu M."/>
            <person name="Harper D."/>
            <person name="Lindsay R."/>
            <person name="Hauser H."/>
            <person name="James K."/>
            <person name="Quiles M."/>
            <person name="Madan Babu M."/>
            <person name="Saito T."/>
            <person name="Buchrieser C."/>
            <person name="Wardroper A."/>
            <person name="Felder M."/>
            <person name="Thangavelu M."/>
            <person name="Johnson D."/>
            <person name="Knights A."/>
            <person name="Loulseged H."/>
            <person name="Mungall K."/>
            <person name="Oliver K."/>
            <person name="Price C."/>
            <person name="Quail M.A."/>
            <person name="Urushihara H."/>
            <person name="Hernandez J."/>
            <person name="Rabbinowitsch E."/>
            <person name="Steffen D."/>
            <person name="Sanders M."/>
            <person name="Ma J."/>
            <person name="Kohara Y."/>
            <person name="Sharp S."/>
            <person name="Simmonds M."/>
            <person name="Spiegler S."/>
            <person name="Tivey A."/>
            <person name="Sugano S."/>
            <person name="White B."/>
            <person name="Walker D."/>
            <person name="Woodward J."/>
            <person name="Winckler T."/>
            <person name="Tanaka Y."/>
            <person name="Shaulsky G."/>
            <person name="Schleicher M."/>
            <person name="Weinstock G."/>
            <person name="Rosenthal A."/>
            <person name="Cox E.C."/>
            <person name="Chisholm R.L."/>
            <person name="Gibbs R."/>
            <person name="Loomis W.F."/>
            <person name="Platzer M."/>
            <person name="Kay R.R."/>
            <person name="Williams J."/>
            <person name="Dear P.H."/>
            <person name="Noegel A.A."/>
            <person name="Barrell B."/>
            <person name="Kuspa A."/>
        </authorList>
    </citation>
    <scope>NUCLEOTIDE SEQUENCE [LARGE SCALE GENOMIC DNA]</scope>
    <source>
        <strain evidence="3 4">AX4</strain>
    </source>
</reference>
<feature type="transmembrane region" description="Helical" evidence="2">
    <location>
        <begin position="338"/>
        <end position="361"/>
    </location>
</feature>
<sequence length="405" mass="47410">MNNNNKINLIIDNNNLNEILFFKVWRNKFLRFRIFHQIKKYSMNKIKVFEDCSKLNGLENSYYIKKCKFLKNSSIPVGAIPHSVRSLKLSNVFSYPLIIGSLPPKVKTIYVGQFFNFKIDKGVIPPTCETLRFGYHFNQSFEFLPPSVTSIEYGGIFNKPHTIPQTVTKLKLFNFFNRMDLTINDIPKSIKTLIIDGCFNINLLVGFIPSSVTKLVLGPKYFQPQLIPGFIPSSVRKLTISFCSFETRIEKNVIPSSVKKLKIIDHFNGEYIASNLCYGSIPFGVEIIEFSDFKNKRYIKLDHRLIPLTVKKLIIKGKQVNLSSLKYNSKLKLFFKKYYYETWTLVFFIQSFSLLFLSIFPSFLNDYISITIPRLTIWFCLNYFLILYKKHMKIFFKILKMIKDN</sequence>
<proteinExistence type="predicted"/>
<dbReference type="PhylomeDB" id="Q54X56"/>
<dbReference type="dictyBase" id="DDB_G0279203"/>
<dbReference type="HOGENOM" id="CLU_678683_0_0_1"/>
<dbReference type="InterPro" id="IPR032675">
    <property type="entry name" value="LRR_dom_sf"/>
</dbReference>
<dbReference type="PANTHER" id="PTHR32134:SF181">
    <property type="entry name" value="FNIP REPEAT-CONTAINING PROTEIN"/>
    <property type="match status" value="1"/>
</dbReference>
<dbReference type="InterPro" id="IPR051251">
    <property type="entry name" value="STK_FNIP-Repeat"/>
</dbReference>
<dbReference type="InterPro" id="IPR008615">
    <property type="entry name" value="FNIP"/>
</dbReference>
<accession>Q54X56</accession>
<comment type="caution">
    <text evidence="3">The sequence shown here is derived from an EMBL/GenBank/DDBJ whole genome shotgun (WGS) entry which is preliminary data.</text>
</comment>
<evidence type="ECO:0000313" key="4">
    <source>
        <dbReference type="Proteomes" id="UP000002195"/>
    </source>
</evidence>
<dbReference type="SMR" id="Q54X56"/>
<evidence type="ECO:0000256" key="2">
    <source>
        <dbReference type="SAM" id="Phobius"/>
    </source>
</evidence>
<gene>
    <name evidence="3" type="ORF">DDB_G0279203</name>
</gene>
<protein>
    <recommendedName>
        <fullName evidence="5">FNIP repeat-containing protein</fullName>
    </recommendedName>
</protein>
<dbReference type="RefSeq" id="XP_641721.1">
    <property type="nucleotide sequence ID" value="XM_636629.1"/>
</dbReference>
<keyword evidence="4" id="KW-1185">Reference proteome</keyword>
<dbReference type="InParanoid" id="Q54X56"/>
<dbReference type="GeneID" id="8621916"/>
<keyword evidence="2" id="KW-0812">Transmembrane</keyword>
<evidence type="ECO:0000313" key="3">
    <source>
        <dbReference type="EMBL" id="EAL67750.1"/>
    </source>
</evidence>
<dbReference type="PANTHER" id="PTHR32134">
    <property type="entry name" value="FNIP REPEAT-CONTAINING PROTEIN"/>
    <property type="match status" value="1"/>
</dbReference>
<organism evidence="3 4">
    <name type="scientific">Dictyostelium discoideum</name>
    <name type="common">Social amoeba</name>
    <dbReference type="NCBI Taxonomy" id="44689"/>
    <lineage>
        <taxon>Eukaryota</taxon>
        <taxon>Amoebozoa</taxon>
        <taxon>Evosea</taxon>
        <taxon>Eumycetozoa</taxon>
        <taxon>Dictyostelia</taxon>
        <taxon>Dictyosteliales</taxon>
        <taxon>Dictyosteliaceae</taxon>
        <taxon>Dictyostelium</taxon>
    </lineage>
</organism>
<keyword evidence="2" id="KW-1133">Transmembrane helix</keyword>
<dbReference type="Gene3D" id="3.80.10.10">
    <property type="entry name" value="Ribonuclease Inhibitor"/>
    <property type="match status" value="1"/>
</dbReference>
<dbReference type="AlphaFoldDB" id="Q54X56"/>
<dbReference type="Proteomes" id="UP000002195">
    <property type="component" value="Unassembled WGS sequence"/>
</dbReference>
<dbReference type="Pfam" id="PF05725">
    <property type="entry name" value="FNIP"/>
    <property type="match status" value="4"/>
</dbReference>
<name>Q54X56_DICDI</name>
<evidence type="ECO:0000256" key="1">
    <source>
        <dbReference type="ARBA" id="ARBA00022737"/>
    </source>
</evidence>
<evidence type="ECO:0008006" key="5">
    <source>
        <dbReference type="Google" id="ProtNLM"/>
    </source>
</evidence>
<feature type="transmembrane region" description="Helical" evidence="2">
    <location>
        <begin position="367"/>
        <end position="388"/>
    </location>
</feature>
<dbReference type="EMBL" id="AAFI02000030">
    <property type="protein sequence ID" value="EAL67750.1"/>
    <property type="molecule type" value="Genomic_DNA"/>
</dbReference>
<dbReference type="KEGG" id="ddi:DDB_G0279203"/>
<dbReference type="VEuPathDB" id="AmoebaDB:DDB_G0279203"/>
<keyword evidence="1" id="KW-0677">Repeat</keyword>
<keyword evidence="2" id="KW-0472">Membrane</keyword>